<comment type="subcellular location">
    <subcellularLocation>
        <location evidence="1">Cell envelope</location>
    </subcellularLocation>
</comment>
<evidence type="ECO:0000256" key="5">
    <source>
        <dbReference type="SAM" id="SignalP"/>
    </source>
</evidence>
<dbReference type="PANTHER" id="PTHR42852:SF6">
    <property type="entry name" value="THIOL:DISULFIDE INTERCHANGE PROTEIN DSBE"/>
    <property type="match status" value="1"/>
</dbReference>
<dbReference type="InterPro" id="IPR036249">
    <property type="entry name" value="Thioredoxin-like_sf"/>
</dbReference>
<dbReference type="Gene3D" id="3.40.30.10">
    <property type="entry name" value="Glutaredoxin"/>
    <property type="match status" value="1"/>
</dbReference>
<keyword evidence="4" id="KW-0676">Redox-active center</keyword>
<dbReference type="PANTHER" id="PTHR42852">
    <property type="entry name" value="THIOL:DISULFIDE INTERCHANGE PROTEIN DSBE"/>
    <property type="match status" value="1"/>
</dbReference>
<dbReference type="PROSITE" id="PS51352">
    <property type="entry name" value="THIOREDOXIN_2"/>
    <property type="match status" value="1"/>
</dbReference>
<accession>A0ABP0MUV7</accession>
<dbReference type="EMBL" id="CAXAMM010023546">
    <property type="protein sequence ID" value="CAK9053784.1"/>
    <property type="molecule type" value="Genomic_DNA"/>
</dbReference>
<keyword evidence="8" id="KW-1185">Reference proteome</keyword>
<name>A0ABP0MUV7_9DINO</name>
<keyword evidence="2" id="KW-0201">Cytochrome c-type biogenesis</keyword>
<keyword evidence="3" id="KW-1015">Disulfide bond</keyword>
<comment type="caution">
    <text evidence="7">The sequence shown here is derived from an EMBL/GenBank/DDBJ whole genome shotgun (WGS) entry which is preliminary data.</text>
</comment>
<feature type="non-terminal residue" evidence="7">
    <location>
        <position position="207"/>
    </location>
</feature>
<proteinExistence type="predicted"/>
<keyword evidence="5" id="KW-0732">Signal</keyword>
<evidence type="ECO:0000256" key="3">
    <source>
        <dbReference type="ARBA" id="ARBA00023157"/>
    </source>
</evidence>
<protein>
    <submittedName>
        <fullName evidence="7">Thiol-disulfide oxidoreductase ResA</fullName>
    </submittedName>
</protein>
<feature type="domain" description="Thioredoxin" evidence="6">
    <location>
        <begin position="39"/>
        <end position="181"/>
    </location>
</feature>
<evidence type="ECO:0000313" key="7">
    <source>
        <dbReference type="EMBL" id="CAK9053784.1"/>
    </source>
</evidence>
<evidence type="ECO:0000259" key="6">
    <source>
        <dbReference type="PROSITE" id="PS51352"/>
    </source>
</evidence>
<dbReference type="Pfam" id="PF00578">
    <property type="entry name" value="AhpC-TSA"/>
    <property type="match status" value="1"/>
</dbReference>
<evidence type="ECO:0000256" key="2">
    <source>
        <dbReference type="ARBA" id="ARBA00022748"/>
    </source>
</evidence>
<reference evidence="7 8" key="1">
    <citation type="submission" date="2024-02" db="EMBL/GenBank/DDBJ databases">
        <authorList>
            <person name="Chen Y."/>
            <person name="Shah S."/>
            <person name="Dougan E. K."/>
            <person name="Thang M."/>
            <person name="Chan C."/>
        </authorList>
    </citation>
    <scope>NUCLEOTIDE SEQUENCE [LARGE SCALE GENOMIC DNA]</scope>
</reference>
<evidence type="ECO:0000256" key="4">
    <source>
        <dbReference type="ARBA" id="ARBA00023284"/>
    </source>
</evidence>
<sequence length="207" mass="22492">MAAPEEAQMIRTFRMLVISSLAAMLCCAPAAIAQEAKPIAVGDSAPPIGVEAWSQLPEGIDRYDWESLKGTTVVIEFWATWCGPCIAAIPHMNDLAEKFEGEVVFISVTDEPEEKTLALREKRPMKSVLGFDTDKSMHKAYGVRGIPATFVVDKEGKIASITHPNRLTAEKLRGHVNGKHDEPDGPAEAWSVGAISSGVDPFDRAFN</sequence>
<feature type="chain" id="PRO_5045980916" evidence="5">
    <location>
        <begin position="34"/>
        <end position="207"/>
    </location>
</feature>
<dbReference type="InterPro" id="IPR050553">
    <property type="entry name" value="Thioredoxin_ResA/DsbE_sf"/>
</dbReference>
<evidence type="ECO:0000313" key="8">
    <source>
        <dbReference type="Proteomes" id="UP001642464"/>
    </source>
</evidence>
<gene>
    <name evidence="7" type="ORF">SCF082_LOCUS29271</name>
</gene>
<feature type="signal peptide" evidence="5">
    <location>
        <begin position="1"/>
        <end position="33"/>
    </location>
</feature>
<organism evidence="7 8">
    <name type="scientific">Durusdinium trenchii</name>
    <dbReference type="NCBI Taxonomy" id="1381693"/>
    <lineage>
        <taxon>Eukaryota</taxon>
        <taxon>Sar</taxon>
        <taxon>Alveolata</taxon>
        <taxon>Dinophyceae</taxon>
        <taxon>Suessiales</taxon>
        <taxon>Symbiodiniaceae</taxon>
        <taxon>Durusdinium</taxon>
    </lineage>
</organism>
<dbReference type="SUPFAM" id="SSF52833">
    <property type="entry name" value="Thioredoxin-like"/>
    <property type="match status" value="1"/>
</dbReference>
<dbReference type="Proteomes" id="UP001642464">
    <property type="component" value="Unassembled WGS sequence"/>
</dbReference>
<dbReference type="InterPro" id="IPR013766">
    <property type="entry name" value="Thioredoxin_domain"/>
</dbReference>
<evidence type="ECO:0000256" key="1">
    <source>
        <dbReference type="ARBA" id="ARBA00004196"/>
    </source>
</evidence>
<dbReference type="CDD" id="cd02966">
    <property type="entry name" value="TlpA_like_family"/>
    <property type="match status" value="1"/>
</dbReference>
<dbReference type="InterPro" id="IPR000866">
    <property type="entry name" value="AhpC/TSA"/>
</dbReference>